<proteinExistence type="predicted"/>
<comment type="caution">
    <text evidence="1">The sequence shown here is derived from an EMBL/GenBank/DDBJ whole genome shotgun (WGS) entry which is preliminary data.</text>
</comment>
<organism evidence="1 2">
    <name type="scientific">Smallanthus sonchifolius</name>
    <dbReference type="NCBI Taxonomy" id="185202"/>
    <lineage>
        <taxon>Eukaryota</taxon>
        <taxon>Viridiplantae</taxon>
        <taxon>Streptophyta</taxon>
        <taxon>Embryophyta</taxon>
        <taxon>Tracheophyta</taxon>
        <taxon>Spermatophyta</taxon>
        <taxon>Magnoliopsida</taxon>
        <taxon>eudicotyledons</taxon>
        <taxon>Gunneridae</taxon>
        <taxon>Pentapetalae</taxon>
        <taxon>asterids</taxon>
        <taxon>campanulids</taxon>
        <taxon>Asterales</taxon>
        <taxon>Asteraceae</taxon>
        <taxon>Asteroideae</taxon>
        <taxon>Heliantheae alliance</taxon>
        <taxon>Millerieae</taxon>
        <taxon>Smallanthus</taxon>
    </lineage>
</organism>
<name>A0ACB9FTD1_9ASTR</name>
<dbReference type="EMBL" id="CM042033">
    <property type="protein sequence ID" value="KAI3774011.1"/>
    <property type="molecule type" value="Genomic_DNA"/>
</dbReference>
<keyword evidence="2" id="KW-1185">Reference proteome</keyword>
<gene>
    <name evidence="1" type="ORF">L1987_48553</name>
</gene>
<reference evidence="2" key="1">
    <citation type="journal article" date="2022" name="Mol. Ecol. Resour.">
        <title>The genomes of chicory, endive, great burdock and yacon provide insights into Asteraceae palaeo-polyploidization history and plant inulin production.</title>
        <authorList>
            <person name="Fan W."/>
            <person name="Wang S."/>
            <person name="Wang H."/>
            <person name="Wang A."/>
            <person name="Jiang F."/>
            <person name="Liu H."/>
            <person name="Zhao H."/>
            <person name="Xu D."/>
            <person name="Zhang Y."/>
        </authorList>
    </citation>
    <scope>NUCLEOTIDE SEQUENCE [LARGE SCALE GENOMIC DNA]</scope>
    <source>
        <strain evidence="2">cv. Yunnan</strain>
    </source>
</reference>
<accession>A0ACB9FTD1</accession>
<protein>
    <submittedName>
        <fullName evidence="1">Uncharacterized protein</fullName>
    </submittedName>
</protein>
<evidence type="ECO:0000313" key="2">
    <source>
        <dbReference type="Proteomes" id="UP001056120"/>
    </source>
</evidence>
<sequence>MSPDSVLDGFAIHMAEDADHPDNRNGWIEESEEEEEEEAPLELTPVTPTVDIPVYEGEDVAIAVEPPRPMTGALRLPSPHSFRESPRGALFKMTARKSVSPVKKRKMDERENESAKVGYIVERPPQKTRAFVARRWGWLSERVQEWTNEEGLPNIRCVGESSSSRVLPLTGQPIERTVPLLAARCAREETRMDSMGTKVNRVDRRSERISDHVKAVSSDQQRKLGKPRLCSVWTHSKSASRLH</sequence>
<evidence type="ECO:0000313" key="1">
    <source>
        <dbReference type="EMBL" id="KAI3774011.1"/>
    </source>
</evidence>
<reference evidence="1 2" key="2">
    <citation type="journal article" date="2022" name="Mol. Ecol. Resour.">
        <title>The genomes of chicory, endive, great burdock and yacon provide insights into Asteraceae paleo-polyploidization history and plant inulin production.</title>
        <authorList>
            <person name="Fan W."/>
            <person name="Wang S."/>
            <person name="Wang H."/>
            <person name="Wang A."/>
            <person name="Jiang F."/>
            <person name="Liu H."/>
            <person name="Zhao H."/>
            <person name="Xu D."/>
            <person name="Zhang Y."/>
        </authorList>
    </citation>
    <scope>NUCLEOTIDE SEQUENCE [LARGE SCALE GENOMIC DNA]</scope>
    <source>
        <strain evidence="2">cv. Yunnan</strain>
        <tissue evidence="1">Leaves</tissue>
    </source>
</reference>
<dbReference type="Proteomes" id="UP001056120">
    <property type="component" value="Linkage Group LG16"/>
</dbReference>